<comment type="caution">
    <text evidence="8">The sequence shown here is derived from an EMBL/GenBank/DDBJ whole genome shotgun (WGS) entry which is preliminary data.</text>
</comment>
<dbReference type="EMBL" id="BSUO01000001">
    <property type="protein sequence ID" value="GMA38004.1"/>
    <property type="molecule type" value="Genomic_DNA"/>
</dbReference>
<dbReference type="Pfam" id="PF01925">
    <property type="entry name" value="TauE"/>
    <property type="match status" value="1"/>
</dbReference>
<feature type="transmembrane region" description="Helical" evidence="6">
    <location>
        <begin position="164"/>
        <end position="189"/>
    </location>
</feature>
<feature type="transmembrane region" description="Helical" evidence="6">
    <location>
        <begin position="73"/>
        <end position="91"/>
    </location>
</feature>
<comment type="similarity">
    <text evidence="2 6">Belongs to the 4-toluene sulfonate uptake permease (TSUP) (TC 2.A.102) family.</text>
</comment>
<gene>
    <name evidence="7" type="ORF">GCM10025883_00490</name>
    <name evidence="8" type="ORF">GCM10025883_45820</name>
</gene>
<protein>
    <recommendedName>
        <fullName evidence="6">Probable membrane transporter protein</fullName>
    </recommendedName>
</protein>
<feature type="transmembrane region" description="Helical" evidence="6">
    <location>
        <begin position="12"/>
        <end position="36"/>
    </location>
</feature>
<reference evidence="8" key="1">
    <citation type="journal article" date="2014" name="Int. J. Syst. Evol. Microbiol.">
        <title>Complete genome of a new Firmicutes species belonging to the dominant human colonic microbiota ('Ruminococcus bicirculans') reveals two chromosomes and a selective capacity to utilize plant glucans.</title>
        <authorList>
            <consortium name="NISC Comparative Sequencing Program"/>
            <person name="Wegmann U."/>
            <person name="Louis P."/>
            <person name="Goesmann A."/>
            <person name="Henrissat B."/>
            <person name="Duncan S.H."/>
            <person name="Flint H.J."/>
        </authorList>
    </citation>
    <scope>NUCLEOTIDE SEQUENCE</scope>
    <source>
        <strain evidence="8">NBRC 113072</strain>
    </source>
</reference>
<accession>A0ABQ6IX47</accession>
<reference evidence="8" key="3">
    <citation type="submission" date="2023-02" db="EMBL/GenBank/DDBJ databases">
        <authorList>
            <person name="Sun Q."/>
            <person name="Mori K."/>
        </authorList>
    </citation>
    <scope>NUCLEOTIDE SEQUENCE</scope>
    <source>
        <strain evidence="8">NBRC 113072</strain>
    </source>
</reference>
<feature type="transmembrane region" description="Helical" evidence="6">
    <location>
        <begin position="236"/>
        <end position="256"/>
    </location>
</feature>
<dbReference type="PANTHER" id="PTHR43701">
    <property type="entry name" value="MEMBRANE TRANSPORTER PROTEIN MJ0441-RELATED"/>
    <property type="match status" value="1"/>
</dbReference>
<evidence type="ECO:0000313" key="9">
    <source>
        <dbReference type="Proteomes" id="UP001157126"/>
    </source>
</evidence>
<keyword evidence="5 6" id="KW-0472">Membrane</keyword>
<dbReference type="Proteomes" id="UP001157126">
    <property type="component" value="Unassembled WGS sequence"/>
</dbReference>
<evidence type="ECO:0000256" key="4">
    <source>
        <dbReference type="ARBA" id="ARBA00022989"/>
    </source>
</evidence>
<dbReference type="EMBL" id="BSUO01000003">
    <property type="protein sequence ID" value="GMA42537.1"/>
    <property type="molecule type" value="Genomic_DNA"/>
</dbReference>
<organism evidence="8 9">
    <name type="scientific">Mobilicoccus caccae</name>
    <dbReference type="NCBI Taxonomy" id="1859295"/>
    <lineage>
        <taxon>Bacteria</taxon>
        <taxon>Bacillati</taxon>
        <taxon>Actinomycetota</taxon>
        <taxon>Actinomycetes</taxon>
        <taxon>Micrococcales</taxon>
        <taxon>Dermatophilaceae</taxon>
        <taxon>Mobilicoccus</taxon>
    </lineage>
</organism>
<evidence type="ECO:0000256" key="2">
    <source>
        <dbReference type="ARBA" id="ARBA00009142"/>
    </source>
</evidence>
<dbReference type="InterPro" id="IPR051598">
    <property type="entry name" value="TSUP/Inactive_protease-like"/>
</dbReference>
<feature type="transmembrane region" description="Helical" evidence="6">
    <location>
        <begin position="139"/>
        <end position="158"/>
    </location>
</feature>
<keyword evidence="4 6" id="KW-1133">Transmembrane helix</keyword>
<evidence type="ECO:0000256" key="1">
    <source>
        <dbReference type="ARBA" id="ARBA00004141"/>
    </source>
</evidence>
<name>A0ABQ6IX47_9MICO</name>
<dbReference type="PANTHER" id="PTHR43701:SF2">
    <property type="entry name" value="MEMBRANE TRANSPORTER PROTEIN YJNA-RELATED"/>
    <property type="match status" value="1"/>
</dbReference>
<evidence type="ECO:0000313" key="7">
    <source>
        <dbReference type="EMBL" id="GMA38004.1"/>
    </source>
</evidence>
<feature type="transmembrane region" description="Helical" evidence="6">
    <location>
        <begin position="97"/>
        <end position="114"/>
    </location>
</feature>
<evidence type="ECO:0000256" key="3">
    <source>
        <dbReference type="ARBA" id="ARBA00022692"/>
    </source>
</evidence>
<dbReference type="InterPro" id="IPR002781">
    <property type="entry name" value="TM_pro_TauE-like"/>
</dbReference>
<sequence length="264" mass="26839">MDLVWIVPLGLVVGVVVGSLGGGGAIITVPILVYLLHQDPSAATTGSLIIVALTSLVGMIPHRRAGRVRIKDGLLLGGLGVVGSFAGSALNHAVPEPVLMTAFAALLFVVAALMTRKRRRAASDAASGITREAGERRGLPALIAAATGVGLLTGFFGVGGGFAVVPALVLVLGFTMPVAVGTSLLVIVVNSITALAARAGVGLEVDWSVILPFSVFGAAGSLLGAKVAQKVDEQKLNLGFTILLVAVACFVAYENVPDLLHLLR</sequence>
<dbReference type="RefSeq" id="WP_284302095.1">
    <property type="nucleotide sequence ID" value="NZ_BSUO01000001.1"/>
</dbReference>
<evidence type="ECO:0000313" key="8">
    <source>
        <dbReference type="EMBL" id="GMA42537.1"/>
    </source>
</evidence>
<evidence type="ECO:0000256" key="6">
    <source>
        <dbReference type="RuleBase" id="RU363041"/>
    </source>
</evidence>
<keyword evidence="9" id="KW-1185">Reference proteome</keyword>
<proteinExistence type="inferred from homology"/>
<comment type="subcellular location">
    <subcellularLocation>
        <location evidence="6">Cell membrane</location>
        <topology evidence="6">Multi-pass membrane protein</topology>
    </subcellularLocation>
    <subcellularLocation>
        <location evidence="1">Membrane</location>
        <topology evidence="1">Multi-pass membrane protein</topology>
    </subcellularLocation>
</comment>
<evidence type="ECO:0000256" key="5">
    <source>
        <dbReference type="ARBA" id="ARBA00023136"/>
    </source>
</evidence>
<keyword evidence="3 6" id="KW-0812">Transmembrane</keyword>
<keyword evidence="6" id="KW-1003">Cell membrane</keyword>
<reference evidence="9" key="2">
    <citation type="journal article" date="2019" name="Int. J. Syst. Evol. Microbiol.">
        <title>The Global Catalogue of Microorganisms (GCM) 10K type strain sequencing project: providing services to taxonomists for standard genome sequencing and annotation.</title>
        <authorList>
            <consortium name="The Broad Institute Genomics Platform"/>
            <consortium name="The Broad Institute Genome Sequencing Center for Infectious Disease"/>
            <person name="Wu L."/>
            <person name="Ma J."/>
        </authorList>
    </citation>
    <scope>NUCLEOTIDE SEQUENCE [LARGE SCALE GENOMIC DNA]</scope>
    <source>
        <strain evidence="9">NBRC 113072</strain>
    </source>
</reference>
<feature type="transmembrane region" description="Helical" evidence="6">
    <location>
        <begin position="42"/>
        <end position="61"/>
    </location>
</feature>